<dbReference type="Pfam" id="PF01261">
    <property type="entry name" value="AP_endonuc_2"/>
    <property type="match status" value="1"/>
</dbReference>
<dbReference type="InterPro" id="IPR013022">
    <property type="entry name" value="Xyl_isomerase-like_TIM-brl"/>
</dbReference>
<evidence type="ECO:0000259" key="1">
    <source>
        <dbReference type="Pfam" id="PF01261"/>
    </source>
</evidence>
<proteinExistence type="predicted"/>
<accession>A0A645CZK9</accession>
<dbReference type="Gene3D" id="3.20.20.150">
    <property type="entry name" value="Divalent-metal-dependent TIM barrel enzymes"/>
    <property type="match status" value="1"/>
</dbReference>
<dbReference type="EMBL" id="VSSQ01031634">
    <property type="protein sequence ID" value="MPM82596.1"/>
    <property type="molecule type" value="Genomic_DNA"/>
</dbReference>
<reference evidence="2" key="1">
    <citation type="submission" date="2019-08" db="EMBL/GenBank/DDBJ databases">
        <authorList>
            <person name="Kucharzyk K."/>
            <person name="Murdoch R.W."/>
            <person name="Higgins S."/>
            <person name="Loffler F."/>
        </authorList>
    </citation>
    <scope>NUCLEOTIDE SEQUENCE</scope>
</reference>
<dbReference type="PANTHER" id="PTHR12110:SF21">
    <property type="entry name" value="XYLOSE ISOMERASE-LIKE TIM BARREL DOMAIN-CONTAINING PROTEIN"/>
    <property type="match status" value="1"/>
</dbReference>
<organism evidence="2">
    <name type="scientific">bioreactor metagenome</name>
    <dbReference type="NCBI Taxonomy" id="1076179"/>
    <lineage>
        <taxon>unclassified sequences</taxon>
        <taxon>metagenomes</taxon>
        <taxon>ecological metagenomes</taxon>
    </lineage>
</organism>
<gene>
    <name evidence="2" type="ORF">SDC9_129657</name>
</gene>
<protein>
    <recommendedName>
        <fullName evidence="1">Xylose isomerase-like TIM barrel domain-containing protein</fullName>
    </recommendedName>
</protein>
<name>A0A645CZK9_9ZZZZ</name>
<dbReference type="InterPro" id="IPR050312">
    <property type="entry name" value="IolE/XylAMocC-like"/>
</dbReference>
<evidence type="ECO:0000313" key="2">
    <source>
        <dbReference type="EMBL" id="MPM82596.1"/>
    </source>
</evidence>
<dbReference type="InterPro" id="IPR036237">
    <property type="entry name" value="Xyl_isomerase-like_sf"/>
</dbReference>
<feature type="domain" description="Xylose isomerase-like TIM barrel" evidence="1">
    <location>
        <begin position="17"/>
        <end position="226"/>
    </location>
</feature>
<sequence length="246" mass="27712">MRYINAGLCEVFLNTYSEYEPEFIDLLYSRIADSGLRAYSVHAMSTQYEPQLFSIDMRQRRDARIFFKKVLSGAKKLGAKVYVMHGPPTMRGAIKNVNMSRIGPMTAELAELADDEGIRLSWENVSWCLFSQPQFASMLIEAAHSDKIGFTLDIKQAARSGYSYQDFIDNMGNRIVNVHVCDYKLDENGRTVFTGIGDEGVDFAALKKSLDDVGYKGPAIIEVYSDAYGDIAELGDFIVRLRDKFS</sequence>
<dbReference type="PANTHER" id="PTHR12110">
    <property type="entry name" value="HYDROXYPYRUVATE ISOMERASE"/>
    <property type="match status" value="1"/>
</dbReference>
<comment type="caution">
    <text evidence="2">The sequence shown here is derived from an EMBL/GenBank/DDBJ whole genome shotgun (WGS) entry which is preliminary data.</text>
</comment>
<dbReference type="SUPFAM" id="SSF51658">
    <property type="entry name" value="Xylose isomerase-like"/>
    <property type="match status" value="1"/>
</dbReference>
<dbReference type="AlphaFoldDB" id="A0A645CZK9"/>